<comment type="caution">
    <text evidence="1">The sequence shown here is derived from an EMBL/GenBank/DDBJ whole genome shotgun (WGS) entry which is preliminary data.</text>
</comment>
<gene>
    <name evidence="1" type="ORF">C1H66_11625</name>
</gene>
<reference evidence="1 2" key="1">
    <citation type="submission" date="2018-01" db="EMBL/GenBank/DDBJ databases">
        <title>Halomonas endophytica sp. nov., isolated from storage liquid in the stems of Populus euphratica.</title>
        <authorList>
            <person name="Chen C."/>
        </authorList>
    </citation>
    <scope>NUCLEOTIDE SEQUENCE [LARGE SCALE GENOMIC DNA]</scope>
    <source>
        <strain evidence="1 2">DSM 26881</strain>
    </source>
</reference>
<keyword evidence="2" id="KW-1185">Reference proteome</keyword>
<evidence type="ECO:0000313" key="1">
    <source>
        <dbReference type="EMBL" id="PMR69223.1"/>
    </source>
</evidence>
<evidence type="ECO:0000313" key="2">
    <source>
        <dbReference type="Proteomes" id="UP000235346"/>
    </source>
</evidence>
<name>A0A2N7TM09_9GAMM</name>
<proteinExistence type="predicted"/>
<dbReference type="AlphaFoldDB" id="A0A2N7TM09"/>
<protein>
    <submittedName>
        <fullName evidence="1">Uncharacterized protein</fullName>
    </submittedName>
</protein>
<sequence>MKYLPPGRIDDFARSSIANHLEEAWHERVKEQIDQYRDLARFLDPLDADDTAAREVIPWTGFPRIYDAWLNIDKNPDLVERARRMNRAHRSAEILNGFTYVKFGDRFFQVPADPTNGWMLIPEIDGEPSFQDAFSLVERPQDEYLEWFVVRDPVTNRITRIDFTAEAPEYWETLAEGDPDLAQELYSELLGFNVPKEDLFFQHDVLCPELVRVSGRLQIVGHVRLTGYEAGQYNRWNKWNTERGAVHLTQRNNTLFAEINLAARATQRFAIRPDLGANVDRFALTACGGYGALNRNSDPTIGQSVNTLALSGFQVMVSNPIGLYIGNIDVSGFRDPDGNAVERDEILTVHRGTFEDEDGLARVLRFSVHPPAGADYGLESCAIDRHPLSTGGPVARQTTVVIHGIATPASGDNPLAECAARACAHPTKDPQYFLAIDPDADCPANDDERWMEAPVTLAPDESRMTAVRGAPRTSGERMG</sequence>
<dbReference type="RefSeq" id="WP_102628048.1">
    <property type="nucleotide sequence ID" value="NZ_PDOH01000054.1"/>
</dbReference>
<dbReference type="Proteomes" id="UP000235346">
    <property type="component" value="Unassembled WGS sequence"/>
</dbReference>
<accession>A0A2N7TM09</accession>
<dbReference type="EMBL" id="PNRE01000051">
    <property type="protein sequence ID" value="PMR69223.1"/>
    <property type="molecule type" value="Genomic_DNA"/>
</dbReference>
<dbReference type="OrthoDB" id="226361at2"/>
<organism evidence="1 2">
    <name type="scientific">Halomonas heilongjiangensis</name>
    <dbReference type="NCBI Taxonomy" id="1387883"/>
    <lineage>
        <taxon>Bacteria</taxon>
        <taxon>Pseudomonadati</taxon>
        <taxon>Pseudomonadota</taxon>
        <taxon>Gammaproteobacteria</taxon>
        <taxon>Oceanospirillales</taxon>
        <taxon>Halomonadaceae</taxon>
        <taxon>Halomonas</taxon>
    </lineage>
</organism>